<proteinExistence type="predicted"/>
<sequence length="90" mass="10392">MWQNLESRKGRFMSLKIFPNQWYSCKKVLEVVSQQHHRMTETSGGIPGPTSELDHYQSTGNIAQQLHTKTGLQVTLLVWPDKFTKMIGFI</sequence>
<organism evidence="1 2">
    <name type="scientific">Araneus ventricosus</name>
    <name type="common">Orbweaver spider</name>
    <name type="synonym">Epeira ventricosa</name>
    <dbReference type="NCBI Taxonomy" id="182803"/>
    <lineage>
        <taxon>Eukaryota</taxon>
        <taxon>Metazoa</taxon>
        <taxon>Ecdysozoa</taxon>
        <taxon>Arthropoda</taxon>
        <taxon>Chelicerata</taxon>
        <taxon>Arachnida</taxon>
        <taxon>Araneae</taxon>
        <taxon>Araneomorphae</taxon>
        <taxon>Entelegynae</taxon>
        <taxon>Araneoidea</taxon>
        <taxon>Araneidae</taxon>
        <taxon>Araneus</taxon>
    </lineage>
</organism>
<gene>
    <name evidence="1" type="ORF">AVEN_144018_1</name>
</gene>
<name>A0A4Y2DGR3_ARAVE</name>
<reference evidence="1 2" key="1">
    <citation type="journal article" date="2019" name="Sci. Rep.">
        <title>Orb-weaving spider Araneus ventricosus genome elucidates the spidroin gene catalogue.</title>
        <authorList>
            <person name="Kono N."/>
            <person name="Nakamura H."/>
            <person name="Ohtoshi R."/>
            <person name="Moran D.A.P."/>
            <person name="Shinohara A."/>
            <person name="Yoshida Y."/>
            <person name="Fujiwara M."/>
            <person name="Mori M."/>
            <person name="Tomita M."/>
            <person name="Arakawa K."/>
        </authorList>
    </citation>
    <scope>NUCLEOTIDE SEQUENCE [LARGE SCALE GENOMIC DNA]</scope>
</reference>
<comment type="caution">
    <text evidence="1">The sequence shown here is derived from an EMBL/GenBank/DDBJ whole genome shotgun (WGS) entry which is preliminary data.</text>
</comment>
<keyword evidence="2" id="KW-1185">Reference proteome</keyword>
<evidence type="ECO:0000313" key="1">
    <source>
        <dbReference type="EMBL" id="GBM15218.1"/>
    </source>
</evidence>
<protein>
    <submittedName>
        <fullName evidence="1">Uncharacterized protein</fullName>
    </submittedName>
</protein>
<dbReference type="AlphaFoldDB" id="A0A4Y2DGR3"/>
<evidence type="ECO:0000313" key="2">
    <source>
        <dbReference type="Proteomes" id="UP000499080"/>
    </source>
</evidence>
<dbReference type="EMBL" id="BGPR01000357">
    <property type="protein sequence ID" value="GBM15218.1"/>
    <property type="molecule type" value="Genomic_DNA"/>
</dbReference>
<accession>A0A4Y2DGR3</accession>
<dbReference type="Proteomes" id="UP000499080">
    <property type="component" value="Unassembled WGS sequence"/>
</dbReference>